<keyword evidence="1" id="KW-0472">Membrane</keyword>
<name>A0ABS6KI86_9MYCO</name>
<keyword evidence="1" id="KW-1133">Transmembrane helix</keyword>
<dbReference type="EMBL" id="VOMB01000006">
    <property type="protein sequence ID" value="MBU9763219.1"/>
    <property type="molecule type" value="Genomic_DNA"/>
</dbReference>
<evidence type="ECO:0000313" key="2">
    <source>
        <dbReference type="EMBL" id="MBU9763219.1"/>
    </source>
</evidence>
<keyword evidence="3" id="KW-1185">Reference proteome</keyword>
<feature type="transmembrane region" description="Helical" evidence="1">
    <location>
        <begin position="7"/>
        <end position="28"/>
    </location>
</feature>
<accession>A0ABS6KI86</accession>
<dbReference type="RefSeq" id="WP_217155252.1">
    <property type="nucleotide sequence ID" value="NZ_VOMB01000006.1"/>
</dbReference>
<dbReference type="Proteomes" id="UP000812982">
    <property type="component" value="Unassembled WGS sequence"/>
</dbReference>
<keyword evidence="1" id="KW-0812">Transmembrane</keyword>
<feature type="transmembrane region" description="Helical" evidence="1">
    <location>
        <begin position="118"/>
        <end position="139"/>
    </location>
</feature>
<proteinExistence type="predicted"/>
<gene>
    <name evidence="2" type="ORF">FR943_05085</name>
</gene>
<feature type="transmembrane region" description="Helical" evidence="1">
    <location>
        <begin position="34"/>
        <end position="55"/>
    </location>
</feature>
<reference evidence="2 3" key="1">
    <citation type="journal article" date="2021" name="Sci. Rep.">
        <title>Phenotypic and genomic hallmarks of a novel, potentially pathogenic rapidly growing Mycobacterium species related to the Mycobacterium fortuitum complex.</title>
        <authorList>
            <person name="Gharbi R."/>
            <person name="Khanna V."/>
            <person name="Frigui W."/>
            <person name="Mhenni B."/>
            <person name="Brosch R."/>
            <person name="Mardassi H."/>
        </authorList>
    </citation>
    <scope>NUCLEOTIDE SEQUENCE [LARGE SCALE GENOMIC DNA]</scope>
    <source>
        <strain evidence="2 3">TNTM28</strain>
    </source>
</reference>
<comment type="caution">
    <text evidence="2">The sequence shown here is derived from an EMBL/GenBank/DDBJ whole genome shotgun (WGS) entry which is preliminary data.</text>
</comment>
<organism evidence="2 3">
    <name type="scientific">[Mycobacterium] fortunisiensis</name>
    <dbReference type="NCBI Taxonomy" id="2600579"/>
    <lineage>
        <taxon>Bacteria</taxon>
        <taxon>Bacillati</taxon>
        <taxon>Actinomycetota</taxon>
        <taxon>Actinomycetes</taxon>
        <taxon>Mycobacteriales</taxon>
        <taxon>Mycobacteriaceae</taxon>
        <taxon>Mycolicibacterium</taxon>
    </lineage>
</organism>
<feature type="transmembrane region" description="Helical" evidence="1">
    <location>
        <begin position="83"/>
        <end position="106"/>
    </location>
</feature>
<evidence type="ECO:0000256" key="1">
    <source>
        <dbReference type="SAM" id="Phobius"/>
    </source>
</evidence>
<protein>
    <submittedName>
        <fullName evidence="2">Uncharacterized protein</fullName>
    </submittedName>
</protein>
<sequence>MKVGLPAILGALLFGATGILASVWIVVAVMRGEYLTAIVSSGFALACLAFSVPLLKVIRGSVFPRGEWGAEGTMIHPDRGIEFPVIIGTFGAVVASVLFTAFFPFGRLDIPVPSETRVLLPYLSGMLVLVSTPIVWRILRSGGIYWLQLTPDGFVVNAGGVSPRVGSWDQVVDVTDAVPGSTAADDPNTVVLVLEGDVVIKLPGAAFTPEGVALRRLVFFYWQHPLNRDELADNRAFDRLRSENFRAGS</sequence>
<evidence type="ECO:0000313" key="3">
    <source>
        <dbReference type="Proteomes" id="UP000812982"/>
    </source>
</evidence>